<dbReference type="KEGG" id="spir:CWM47_07940"/>
<dbReference type="InterPro" id="IPR050093">
    <property type="entry name" value="ABC_SmlMolc_Importer"/>
</dbReference>
<dbReference type="InterPro" id="IPR003593">
    <property type="entry name" value="AAA+_ATPase"/>
</dbReference>
<keyword evidence="1" id="KW-0813">Transport</keyword>
<evidence type="ECO:0000259" key="4">
    <source>
        <dbReference type="PROSITE" id="PS50893"/>
    </source>
</evidence>
<reference evidence="5 6" key="1">
    <citation type="submission" date="2017-11" db="EMBL/GenBank/DDBJ databases">
        <title>Taxonomic description and genome sequences of Spirosoma HA7 sp. nov., isolated from pollen microhabitat of Corylus avellana.</title>
        <authorList>
            <person name="Ambika Manirajan B."/>
            <person name="Suarez C."/>
            <person name="Ratering S."/>
            <person name="Geissler-Plaum R."/>
            <person name="Cardinale M."/>
            <person name="Sylvia S."/>
        </authorList>
    </citation>
    <scope>NUCLEOTIDE SEQUENCE [LARGE SCALE GENOMIC DNA]</scope>
    <source>
        <strain evidence="5 6">HA7</strain>
    </source>
</reference>
<keyword evidence="2" id="KW-0547">Nucleotide-binding</keyword>
<dbReference type="InterPro" id="IPR027417">
    <property type="entry name" value="P-loop_NTPase"/>
</dbReference>
<name>A0A2K8YVS9_9BACT</name>
<dbReference type="Pfam" id="PF00005">
    <property type="entry name" value="ABC_tran"/>
    <property type="match status" value="1"/>
</dbReference>
<gene>
    <name evidence="5" type="ORF">CWM47_07940</name>
</gene>
<dbReference type="GO" id="GO:0005524">
    <property type="term" value="F:ATP binding"/>
    <property type="evidence" value="ECO:0007669"/>
    <property type="project" value="UniProtKB-KW"/>
</dbReference>
<feature type="domain" description="ABC transporter" evidence="4">
    <location>
        <begin position="1"/>
        <end position="233"/>
    </location>
</feature>
<keyword evidence="3" id="KW-0067">ATP-binding</keyword>
<dbReference type="GO" id="GO:0016887">
    <property type="term" value="F:ATP hydrolysis activity"/>
    <property type="evidence" value="ECO:0007669"/>
    <property type="project" value="InterPro"/>
</dbReference>
<dbReference type="Proteomes" id="UP000232883">
    <property type="component" value="Chromosome"/>
</dbReference>
<evidence type="ECO:0000256" key="3">
    <source>
        <dbReference type="ARBA" id="ARBA00022840"/>
    </source>
</evidence>
<dbReference type="InterPro" id="IPR003439">
    <property type="entry name" value="ABC_transporter-like_ATP-bd"/>
</dbReference>
<dbReference type="SUPFAM" id="SSF52540">
    <property type="entry name" value="P-loop containing nucleoside triphosphate hydrolases"/>
    <property type="match status" value="1"/>
</dbReference>
<dbReference type="PANTHER" id="PTHR42781">
    <property type="entry name" value="SPERMIDINE/PUTRESCINE IMPORT ATP-BINDING PROTEIN POTA"/>
    <property type="match status" value="1"/>
</dbReference>
<evidence type="ECO:0000313" key="6">
    <source>
        <dbReference type="Proteomes" id="UP000232883"/>
    </source>
</evidence>
<dbReference type="OrthoDB" id="9802264at2"/>
<dbReference type="PROSITE" id="PS00211">
    <property type="entry name" value="ABC_TRANSPORTER_1"/>
    <property type="match status" value="1"/>
</dbReference>
<dbReference type="AlphaFoldDB" id="A0A2K8YVS9"/>
<accession>A0A2K8YVS9</accession>
<proteinExistence type="predicted"/>
<evidence type="ECO:0000256" key="2">
    <source>
        <dbReference type="ARBA" id="ARBA00022741"/>
    </source>
</evidence>
<organism evidence="5 6">
    <name type="scientific">Spirosoma pollinicola</name>
    <dbReference type="NCBI Taxonomy" id="2057025"/>
    <lineage>
        <taxon>Bacteria</taxon>
        <taxon>Pseudomonadati</taxon>
        <taxon>Bacteroidota</taxon>
        <taxon>Cytophagia</taxon>
        <taxon>Cytophagales</taxon>
        <taxon>Cytophagaceae</taxon>
        <taxon>Spirosoma</taxon>
    </lineage>
</organism>
<dbReference type="PANTHER" id="PTHR42781:SF4">
    <property type="entry name" value="SPERMIDINE_PUTRESCINE IMPORT ATP-BINDING PROTEIN POTA"/>
    <property type="match status" value="1"/>
</dbReference>
<dbReference type="PROSITE" id="PS50893">
    <property type="entry name" value="ABC_TRANSPORTER_2"/>
    <property type="match status" value="1"/>
</dbReference>
<keyword evidence="6" id="KW-1185">Reference proteome</keyword>
<dbReference type="SMART" id="SM00382">
    <property type="entry name" value="AAA"/>
    <property type="match status" value="1"/>
</dbReference>
<dbReference type="InterPro" id="IPR017871">
    <property type="entry name" value="ABC_transporter-like_CS"/>
</dbReference>
<evidence type="ECO:0000313" key="5">
    <source>
        <dbReference type="EMBL" id="AUD01755.1"/>
    </source>
</evidence>
<evidence type="ECO:0000256" key="1">
    <source>
        <dbReference type="ARBA" id="ARBA00022448"/>
    </source>
</evidence>
<sequence>MIDIDVMMPRLFTEGTRDLQVKLTIQPGSLTALIGPSGSGKTTLLRLLAGLETPSQGHITVDDVTWLDKKKGINYPPQKRSIGYVFQDTALFPNMTVLENIQFATSKDQQAFVNELIEKTGLAAFSHVKPDALSGGQRQRVALARALVRRPKLLLLDEPFAALDTDSSQLLRQVLLELHQAWGTTTLLVSHHEADVKALADRVIRLVQGRVQKDELRVSRKSALSIEETITRIQYDESQKVWVIDTQSTQLRSTNSAWEKLRVGDLMQVSNLPN</sequence>
<dbReference type="EMBL" id="CP025096">
    <property type="protein sequence ID" value="AUD01755.1"/>
    <property type="molecule type" value="Genomic_DNA"/>
</dbReference>
<protein>
    <submittedName>
        <fullName evidence="5">ABC transporter</fullName>
    </submittedName>
</protein>
<dbReference type="RefSeq" id="WP_100987476.1">
    <property type="nucleotide sequence ID" value="NZ_CP025096.1"/>
</dbReference>
<dbReference type="Gene3D" id="3.40.50.300">
    <property type="entry name" value="P-loop containing nucleotide triphosphate hydrolases"/>
    <property type="match status" value="1"/>
</dbReference>